<dbReference type="EMBL" id="CP012673">
    <property type="protein sequence ID" value="AUX47635.1"/>
    <property type="molecule type" value="Genomic_DNA"/>
</dbReference>
<gene>
    <name evidence="8" type="primary">maa</name>
    <name evidence="8" type="ORF">SOCE26_091570</name>
</gene>
<feature type="domain" description="Maltose/galactoside acetyltransferase" evidence="7">
    <location>
        <begin position="17"/>
        <end position="70"/>
    </location>
</feature>
<dbReference type="SMART" id="SM01266">
    <property type="entry name" value="Mac"/>
    <property type="match status" value="1"/>
</dbReference>
<evidence type="ECO:0000256" key="5">
    <source>
        <dbReference type="ARBA" id="ARBA00055587"/>
    </source>
</evidence>
<dbReference type="PROSITE" id="PS00101">
    <property type="entry name" value="HEXAPEP_TRANSFERASES"/>
    <property type="match status" value="1"/>
</dbReference>
<dbReference type="SUPFAM" id="SSF51161">
    <property type="entry name" value="Trimeric LpxA-like enzymes"/>
    <property type="match status" value="1"/>
</dbReference>
<dbReference type="InterPro" id="IPR018357">
    <property type="entry name" value="Hexapep_transf_CS"/>
</dbReference>
<organism evidence="8 9">
    <name type="scientific">Sorangium cellulosum</name>
    <name type="common">Polyangium cellulosum</name>
    <dbReference type="NCBI Taxonomy" id="56"/>
    <lineage>
        <taxon>Bacteria</taxon>
        <taxon>Pseudomonadati</taxon>
        <taxon>Myxococcota</taxon>
        <taxon>Polyangia</taxon>
        <taxon>Polyangiales</taxon>
        <taxon>Polyangiaceae</taxon>
        <taxon>Sorangium</taxon>
    </lineage>
</organism>
<dbReference type="PANTHER" id="PTHR23416:SF23">
    <property type="entry name" value="ACETYLTRANSFERASE C18B11.09C-RELATED"/>
    <property type="match status" value="1"/>
</dbReference>
<evidence type="ECO:0000256" key="1">
    <source>
        <dbReference type="ARBA" id="ARBA00007274"/>
    </source>
</evidence>
<evidence type="ECO:0000256" key="6">
    <source>
        <dbReference type="ARBA" id="ARBA00067695"/>
    </source>
</evidence>
<protein>
    <recommendedName>
        <fullName evidence="6">Nodulation protein L</fullName>
    </recommendedName>
</protein>
<dbReference type="PANTHER" id="PTHR23416">
    <property type="entry name" value="SIALIC ACID SYNTHASE-RELATED"/>
    <property type="match status" value="1"/>
</dbReference>
<dbReference type="InterPro" id="IPR024688">
    <property type="entry name" value="Mac_dom"/>
</dbReference>
<proteinExistence type="inferred from homology"/>
<dbReference type="Pfam" id="PF12464">
    <property type="entry name" value="Mac"/>
    <property type="match status" value="1"/>
</dbReference>
<evidence type="ECO:0000256" key="4">
    <source>
        <dbReference type="ARBA" id="ARBA00023315"/>
    </source>
</evidence>
<dbReference type="InterPro" id="IPR051159">
    <property type="entry name" value="Hexapeptide_acetyltransf"/>
</dbReference>
<dbReference type="GO" id="GO:0008374">
    <property type="term" value="F:O-acyltransferase activity"/>
    <property type="evidence" value="ECO:0007669"/>
    <property type="project" value="TreeGrafter"/>
</dbReference>
<dbReference type="FunFam" id="2.160.10.10:FF:000025">
    <property type="entry name" value="Hexapeptide-repeat containing-acetyltransferase"/>
    <property type="match status" value="1"/>
</dbReference>
<dbReference type="Gene3D" id="2.160.10.10">
    <property type="entry name" value="Hexapeptide repeat proteins"/>
    <property type="match status" value="1"/>
</dbReference>
<dbReference type="GO" id="GO:0016407">
    <property type="term" value="F:acetyltransferase activity"/>
    <property type="evidence" value="ECO:0007669"/>
    <property type="project" value="InterPro"/>
</dbReference>
<evidence type="ECO:0000256" key="2">
    <source>
        <dbReference type="ARBA" id="ARBA00022679"/>
    </source>
</evidence>
<dbReference type="GO" id="GO:0005829">
    <property type="term" value="C:cytosol"/>
    <property type="evidence" value="ECO:0007669"/>
    <property type="project" value="TreeGrafter"/>
</dbReference>
<dbReference type="Pfam" id="PF00132">
    <property type="entry name" value="Hexapep"/>
    <property type="match status" value="1"/>
</dbReference>
<accession>A0A2L0F7S7</accession>
<reference evidence="8 9" key="1">
    <citation type="submission" date="2015-09" db="EMBL/GenBank/DDBJ databases">
        <title>Sorangium comparison.</title>
        <authorList>
            <person name="Zaburannyi N."/>
            <person name="Bunk B."/>
            <person name="Overmann J."/>
            <person name="Mueller R."/>
        </authorList>
    </citation>
    <scope>NUCLEOTIDE SEQUENCE [LARGE SCALE GENOMIC DNA]</scope>
    <source>
        <strain evidence="8 9">So ce26</strain>
    </source>
</reference>
<evidence type="ECO:0000313" key="8">
    <source>
        <dbReference type="EMBL" id="AUX47635.1"/>
    </source>
</evidence>
<comment type="similarity">
    <text evidence="1">Belongs to the transferase hexapeptide repeat family.</text>
</comment>
<sequence>MRTIVHMTNPDDSRSMRERMIAGDPYIKDSEIVEMNAAALDLIAAYNATSARQPALRRRLLEQLLGSIGEGTAIRPPFYVDYGSGITIGARSFANFGLVALDGAPITIGDDVLMGPNVQLITATHPVEPEPRRQRWERGKPIKIGNNVWLGTMVIVLPGVTIGDNTVVGAGAVVTRDLPANVLAVGNPARVIRSLDSAEARAAAVQGHTRG</sequence>
<comment type="function">
    <text evidence="5">Acetyltransferase implicated in the O-acetylation of Nod factors.</text>
</comment>
<evidence type="ECO:0000259" key="7">
    <source>
        <dbReference type="SMART" id="SM01266"/>
    </source>
</evidence>
<evidence type="ECO:0000313" key="9">
    <source>
        <dbReference type="Proteomes" id="UP000238348"/>
    </source>
</evidence>
<name>A0A2L0F7S7_SORCE</name>
<dbReference type="InterPro" id="IPR001451">
    <property type="entry name" value="Hexapep"/>
</dbReference>
<dbReference type="AlphaFoldDB" id="A0A2L0F7S7"/>
<dbReference type="Proteomes" id="UP000238348">
    <property type="component" value="Chromosome"/>
</dbReference>
<dbReference type="InterPro" id="IPR011004">
    <property type="entry name" value="Trimer_LpxA-like_sf"/>
</dbReference>
<keyword evidence="4" id="KW-0012">Acyltransferase</keyword>
<keyword evidence="2 8" id="KW-0808">Transferase</keyword>
<keyword evidence="3" id="KW-0677">Repeat</keyword>
<evidence type="ECO:0000256" key="3">
    <source>
        <dbReference type="ARBA" id="ARBA00022737"/>
    </source>
</evidence>
<dbReference type="CDD" id="cd03357">
    <property type="entry name" value="LbH_MAT_GAT"/>
    <property type="match status" value="1"/>
</dbReference>